<dbReference type="Gene3D" id="3.40.50.12780">
    <property type="entry name" value="N-terminal domain of ligase-like"/>
    <property type="match status" value="1"/>
</dbReference>
<dbReference type="InterPro" id="IPR045851">
    <property type="entry name" value="AMP-bd_C_sf"/>
</dbReference>
<dbReference type="Proteomes" id="UP000242367">
    <property type="component" value="Unassembled WGS sequence"/>
</dbReference>
<dbReference type="Pfam" id="PF13193">
    <property type="entry name" value="AMP-binding_C"/>
    <property type="match status" value="1"/>
</dbReference>
<dbReference type="PANTHER" id="PTHR45527:SF1">
    <property type="entry name" value="FATTY ACID SYNTHASE"/>
    <property type="match status" value="1"/>
</dbReference>
<dbReference type="GO" id="GO:0031177">
    <property type="term" value="F:phosphopantetheine binding"/>
    <property type="evidence" value="ECO:0007669"/>
    <property type="project" value="TreeGrafter"/>
</dbReference>
<dbReference type="AlphaFoldDB" id="A0A2P4UJZ9"/>
<dbReference type="EMBL" id="MTBP01000002">
    <property type="protein sequence ID" value="POM25375.1"/>
    <property type="molecule type" value="Genomic_DNA"/>
</dbReference>
<dbReference type="InterPro" id="IPR000873">
    <property type="entry name" value="AMP-dep_synth/lig_dom"/>
</dbReference>
<dbReference type="EC" id="2.3.1.-" evidence="3"/>
<sequence length="516" mass="53856">MSGGDELVDGFLLASAGAGADRPAIVRPCPGGGFEEIGYGELRDRVVRAADVLGGLGLAAGDRVLIDSDTSAASVVALLACSRAGLTFVPVSPEMPVERVRQIVAATCPALVLAARPDRLGVAPDGCATGLLDDAGLRPLRAGPRRGSPFRAVPTDPAHIVFTSGTTGRPKGIVMSHRAVVAFFRGMLAQCAPGADGRVATVSPFQFDMTLLDLGQALGGGAALVPVPRGLLRQPRRFVRFLDAAGVTQVDGVPSVWRPVLRHAADELPVLRDRLRQIIVGGEAFPVPEFRRLRALLPRTRMVNVFGQSESIACSFGEIPDPVPDAGLPIGPAHPGAELMLLDERGAPVTTPGAVGEIHLRGTALFSGYWADPEATRAALVPDPRCPESGQRVFRSGDLARLGPDGALYFAGRRDAQVQIHGNRVEPGEIERRLLAVPGVEGAAVLAVDDAGGPALAAFVVTAPGRDVAAAGLRERCFASLPAYMVPRVVRFVERIPVNGNGKVDRDALAASLGRG</sequence>
<keyword evidence="4" id="KW-1185">Reference proteome</keyword>
<feature type="domain" description="AMP-binding enzyme C-terminal" evidence="2">
    <location>
        <begin position="429"/>
        <end position="503"/>
    </location>
</feature>
<keyword evidence="3" id="KW-0808">Transferase</keyword>
<dbReference type="RefSeq" id="WP_103564376.1">
    <property type="nucleotide sequence ID" value="NZ_MTBP01000002.1"/>
</dbReference>
<reference evidence="3 4" key="1">
    <citation type="journal article" date="2017" name="Chemistry">
        <title>Isolation, Biosynthesis and Chemical Modifications of Rubterolones A-F: Rare Tropolone Alkaloids from Actinomadura sp. 5-2.</title>
        <authorList>
            <person name="Guo H."/>
            <person name="Benndorf R."/>
            <person name="Leichnitz D."/>
            <person name="Klassen J.L."/>
            <person name="Vollmers J."/>
            <person name="Gorls H."/>
            <person name="Steinacker M."/>
            <person name="Weigel C."/>
            <person name="Dahse H.M."/>
            <person name="Kaster A.K."/>
            <person name="de Beer Z.W."/>
            <person name="Poulsen M."/>
            <person name="Beemelmanns C."/>
        </authorList>
    </citation>
    <scope>NUCLEOTIDE SEQUENCE [LARGE SCALE GENOMIC DNA]</scope>
    <source>
        <strain evidence="3 4">5-2</strain>
    </source>
</reference>
<dbReference type="GO" id="GO:0043041">
    <property type="term" value="P:amino acid activation for nonribosomal peptide biosynthetic process"/>
    <property type="evidence" value="ECO:0007669"/>
    <property type="project" value="TreeGrafter"/>
</dbReference>
<dbReference type="PANTHER" id="PTHR45527">
    <property type="entry name" value="NONRIBOSOMAL PEPTIDE SYNTHETASE"/>
    <property type="match status" value="1"/>
</dbReference>
<keyword evidence="3" id="KW-0012">Acyltransferase</keyword>
<dbReference type="GO" id="GO:0005737">
    <property type="term" value="C:cytoplasm"/>
    <property type="evidence" value="ECO:0007669"/>
    <property type="project" value="TreeGrafter"/>
</dbReference>
<evidence type="ECO:0000313" key="3">
    <source>
        <dbReference type="EMBL" id="POM25375.1"/>
    </source>
</evidence>
<dbReference type="GO" id="GO:0016746">
    <property type="term" value="F:acyltransferase activity"/>
    <property type="evidence" value="ECO:0007669"/>
    <property type="project" value="UniProtKB-KW"/>
</dbReference>
<dbReference type="GO" id="GO:0044550">
    <property type="term" value="P:secondary metabolite biosynthetic process"/>
    <property type="evidence" value="ECO:0007669"/>
    <property type="project" value="TreeGrafter"/>
</dbReference>
<gene>
    <name evidence="3" type="primary">ppsA_2</name>
    <name evidence="3" type="ORF">BTM25_40190</name>
</gene>
<proteinExistence type="predicted"/>
<dbReference type="Gene3D" id="3.30.300.30">
    <property type="match status" value="1"/>
</dbReference>
<feature type="domain" description="AMP-dependent synthetase/ligase" evidence="1">
    <location>
        <begin position="16"/>
        <end position="370"/>
    </location>
</feature>
<dbReference type="Pfam" id="PF00501">
    <property type="entry name" value="AMP-binding"/>
    <property type="match status" value="1"/>
</dbReference>
<accession>A0A2P4UJZ9</accession>
<evidence type="ECO:0000259" key="1">
    <source>
        <dbReference type="Pfam" id="PF00501"/>
    </source>
</evidence>
<dbReference type="SUPFAM" id="SSF56801">
    <property type="entry name" value="Acetyl-CoA synthetase-like"/>
    <property type="match status" value="1"/>
</dbReference>
<dbReference type="InterPro" id="IPR042099">
    <property type="entry name" value="ANL_N_sf"/>
</dbReference>
<comment type="caution">
    <text evidence="3">The sequence shown here is derived from an EMBL/GenBank/DDBJ whole genome shotgun (WGS) entry which is preliminary data.</text>
</comment>
<organism evidence="3 4">
    <name type="scientific">Actinomadura rubteroloni</name>
    <dbReference type="NCBI Taxonomy" id="1926885"/>
    <lineage>
        <taxon>Bacteria</taxon>
        <taxon>Bacillati</taxon>
        <taxon>Actinomycetota</taxon>
        <taxon>Actinomycetes</taxon>
        <taxon>Streptosporangiales</taxon>
        <taxon>Thermomonosporaceae</taxon>
        <taxon>Actinomadura</taxon>
    </lineage>
</organism>
<dbReference type="PROSITE" id="PS00455">
    <property type="entry name" value="AMP_BINDING"/>
    <property type="match status" value="1"/>
</dbReference>
<evidence type="ECO:0000313" key="4">
    <source>
        <dbReference type="Proteomes" id="UP000242367"/>
    </source>
</evidence>
<name>A0A2P4UJZ9_9ACTN</name>
<dbReference type="InterPro" id="IPR020845">
    <property type="entry name" value="AMP-binding_CS"/>
</dbReference>
<evidence type="ECO:0000259" key="2">
    <source>
        <dbReference type="Pfam" id="PF13193"/>
    </source>
</evidence>
<protein>
    <submittedName>
        <fullName evidence="3">Plipastatin synthase subunit A</fullName>
        <ecNumber evidence="3">2.3.1.-</ecNumber>
    </submittedName>
</protein>
<dbReference type="InterPro" id="IPR025110">
    <property type="entry name" value="AMP-bd_C"/>
</dbReference>